<dbReference type="SMART" id="SM00155">
    <property type="entry name" value="PLDc"/>
    <property type="match status" value="2"/>
</dbReference>
<dbReference type="SUPFAM" id="SSF56024">
    <property type="entry name" value="Phospholipase D/nuclease"/>
    <property type="match status" value="2"/>
</dbReference>
<dbReference type="GO" id="GO:0006654">
    <property type="term" value="P:phosphatidic acid biosynthetic process"/>
    <property type="evidence" value="ECO:0007669"/>
    <property type="project" value="InterPro"/>
</dbReference>
<feature type="domain" description="PLD phosphodiesterase" evidence="7">
    <location>
        <begin position="626"/>
        <end position="653"/>
    </location>
</feature>
<keyword evidence="9" id="KW-1185">Reference proteome</keyword>
<dbReference type="Proteomes" id="UP000078237">
    <property type="component" value="Unassembled WGS sequence"/>
</dbReference>
<dbReference type="PANTHER" id="PTHR18896">
    <property type="entry name" value="PHOSPHOLIPASE D"/>
    <property type="match status" value="1"/>
</dbReference>
<dbReference type="FunFam" id="3.30.870.10:FF:000032">
    <property type="entry name" value="Phospholipase"/>
    <property type="match status" value="1"/>
</dbReference>
<comment type="similarity">
    <text evidence="5">Belongs to the phospholipase D family.</text>
</comment>
<protein>
    <recommendedName>
        <fullName evidence="5">Phospholipase</fullName>
        <ecNumber evidence="5">3.1.4.4</ecNumber>
    </recommendedName>
</protein>
<dbReference type="InterPro" id="IPR025202">
    <property type="entry name" value="PLD-like_dom"/>
</dbReference>
<evidence type="ECO:0000256" key="3">
    <source>
        <dbReference type="ARBA" id="ARBA00022963"/>
    </source>
</evidence>
<evidence type="ECO:0000259" key="7">
    <source>
        <dbReference type="PROSITE" id="PS50035"/>
    </source>
</evidence>
<comment type="catalytic activity">
    <reaction evidence="5">
        <text>a 1,2-diacyl-sn-glycero-3-phosphocholine + H2O = a 1,2-diacyl-sn-glycero-3-phosphate + choline + H(+)</text>
        <dbReference type="Rhea" id="RHEA:14445"/>
        <dbReference type="ChEBI" id="CHEBI:15354"/>
        <dbReference type="ChEBI" id="CHEBI:15377"/>
        <dbReference type="ChEBI" id="CHEBI:15378"/>
        <dbReference type="ChEBI" id="CHEBI:57643"/>
        <dbReference type="ChEBI" id="CHEBI:58608"/>
        <dbReference type="EC" id="3.1.4.4"/>
    </reaction>
</comment>
<evidence type="ECO:0000256" key="2">
    <source>
        <dbReference type="ARBA" id="ARBA00022801"/>
    </source>
</evidence>
<evidence type="ECO:0000313" key="9">
    <source>
        <dbReference type="Proteomes" id="UP000078237"/>
    </source>
</evidence>
<keyword evidence="3 5" id="KW-0442">Lipid degradation</keyword>
<proteinExistence type="inferred from homology"/>
<evidence type="ECO:0000256" key="4">
    <source>
        <dbReference type="ARBA" id="ARBA00023098"/>
    </source>
</evidence>
<dbReference type="PROSITE" id="PS50035">
    <property type="entry name" value="PLD"/>
    <property type="match status" value="2"/>
</dbReference>
<dbReference type="GO" id="GO:0004630">
    <property type="term" value="F:phospholipase D activity"/>
    <property type="evidence" value="ECO:0007669"/>
    <property type="project" value="UniProtKB-UniRule"/>
</dbReference>
<feature type="compositionally biased region" description="Basic and acidic residues" evidence="6">
    <location>
        <begin position="21"/>
        <end position="39"/>
    </location>
</feature>
<dbReference type="InterPro" id="IPR001736">
    <property type="entry name" value="PLipase_D/transphosphatidylase"/>
</dbReference>
<dbReference type="InterPro" id="IPR016555">
    <property type="entry name" value="PLipase_D_euk"/>
</dbReference>
<dbReference type="EC" id="3.1.4.4" evidence="5"/>
<evidence type="ECO:0000256" key="1">
    <source>
        <dbReference type="ARBA" id="ARBA00022737"/>
    </source>
</evidence>
<evidence type="ECO:0000256" key="6">
    <source>
        <dbReference type="SAM" id="MobiDB-lite"/>
    </source>
</evidence>
<feature type="region of interest" description="Disordered" evidence="6">
    <location>
        <begin position="19"/>
        <end position="45"/>
    </location>
</feature>
<dbReference type="PANTHER" id="PTHR18896:SF186">
    <property type="entry name" value="PHOSPHOLIPASE D"/>
    <property type="match status" value="1"/>
</dbReference>
<evidence type="ECO:0000313" key="8">
    <source>
        <dbReference type="EMBL" id="KXX76323.1"/>
    </source>
</evidence>
<dbReference type="GO" id="GO:0009395">
    <property type="term" value="P:phospholipid catabolic process"/>
    <property type="evidence" value="ECO:0007669"/>
    <property type="project" value="TreeGrafter"/>
</dbReference>
<keyword evidence="4" id="KW-0443">Lipid metabolism</keyword>
<comment type="caution">
    <text evidence="8">The sequence shown here is derived from an EMBL/GenBank/DDBJ whole genome shotgun (WGS) entry which is preliminary data.</text>
</comment>
<sequence length="861" mass="98375">MDFHSLLRKAKEGLEDLLTDEEPHSHTHDSEECHEDATHTSHRYGSFAPQSSGHAKWYVDGASYFWAVSMALEEARESIYILDWWLSPELYLRRPPARNERYRLDNLLKAAAERGVRINVIVYKEVEAALTLNSIHTKHHLEALHPNIKVFRYPDHYPSGNNIVTGLQDLHSGLKNFSLKTFDLARASQDAIKNLYGTADDIVLFWAHHEKLCLIDGRVAFMGGLDLCHPIADAHPGNIDRIIFPGQDYNNARIYDFEDVESWENNKLDRTKSSRMGWSDVALSLSGPIVHGLAAHFAQRWFVGPFTSTKRADRARNFIFNKKYSTRDIGKYQLLERPHAPDPHQHPPRSLRQEGEEFFDGLQDRVSRHMQGFFGGEGEEAHRRSPHRTAAHIQLTRSCSQWSLGVGTEHSIADAYIDAIKKAKHFVYIENQFFITATSDKQRPVMNKIGSTMVDRIIRAHQLNEDFHIIVVMPAVPAFAGDLRSEGALGTRAIMEFQYASINRGGYSIIEALRKSGVEDPHRYINFYNLRSYDRINTSAVLGRAEAESGVRYEDARREYDRRYEGGEERYGRLDSQYRRYQDAASRFKDPTWDTVSACYMDAGPDLRTVPWTGSAEAEFDAFVSEQLYVHSKVLIADDRLVICGSANLNDRSQLGDHDSEIAVIIEDPTPVDSYMGGQPYRASAFAASLRRQLYRKHLGLLPDQRPDAPDRNWTPITHDPVNEYDWGSPADRLVQDPMSRRFVDLWRMTARRNTEIFSRAFHPVPDDKVRTWEDYDRFFSQHFVIPGEPAEQAAEGYKKGKVDYGHVVRDEFPGGVEELKAWLSGVRGNLVEMPLQFLIDVADLAEDGLTLNGLTDELYT</sequence>
<dbReference type="CDD" id="cd09141">
    <property type="entry name" value="PLDc_vPLD1_2_yPLD_like_2"/>
    <property type="match status" value="1"/>
</dbReference>
<dbReference type="CDD" id="cd09138">
    <property type="entry name" value="PLDc_vPLD1_2_yPLD_like_1"/>
    <property type="match status" value="1"/>
</dbReference>
<keyword evidence="2 5" id="KW-0378">Hydrolase</keyword>
<accession>A0A175VY89</accession>
<dbReference type="OrthoDB" id="14911at2759"/>
<dbReference type="Gene3D" id="3.30.870.10">
    <property type="entry name" value="Endonuclease Chain A"/>
    <property type="match status" value="3"/>
</dbReference>
<evidence type="ECO:0000256" key="5">
    <source>
        <dbReference type="PIRNR" id="PIRNR009376"/>
    </source>
</evidence>
<gene>
    <name evidence="8" type="ORF">MMYC01_206256</name>
</gene>
<dbReference type="Pfam" id="PF13091">
    <property type="entry name" value="PLDc_2"/>
    <property type="match status" value="1"/>
</dbReference>
<name>A0A175VY89_9PEZI</name>
<dbReference type="VEuPathDB" id="FungiDB:MMYC01_206256"/>
<dbReference type="PIRSF" id="PIRSF009376">
    <property type="entry name" value="Phospholipase_D_euk"/>
    <property type="match status" value="1"/>
</dbReference>
<dbReference type="InterPro" id="IPR015679">
    <property type="entry name" value="PLipase_D_fam"/>
</dbReference>
<dbReference type="AlphaFoldDB" id="A0A175VY89"/>
<reference evidence="8 9" key="1">
    <citation type="journal article" date="2016" name="Genome Announc.">
        <title>Genome Sequence of Madurella mycetomatis mm55, Isolated from a Human Mycetoma Case in Sudan.</title>
        <authorList>
            <person name="Smit S."/>
            <person name="Derks M.F."/>
            <person name="Bervoets S."/>
            <person name="Fahal A."/>
            <person name="van Leeuwen W."/>
            <person name="van Belkum A."/>
            <person name="van de Sande W.W."/>
        </authorList>
    </citation>
    <scope>NUCLEOTIDE SEQUENCE [LARGE SCALE GENOMIC DNA]</scope>
    <source>
        <strain evidence="9">mm55</strain>
    </source>
</reference>
<dbReference type="STRING" id="100816.A0A175VY89"/>
<dbReference type="GO" id="GO:0035556">
    <property type="term" value="P:intracellular signal transduction"/>
    <property type="evidence" value="ECO:0007669"/>
    <property type="project" value="InterPro"/>
</dbReference>
<keyword evidence="1" id="KW-0677">Repeat</keyword>
<dbReference type="EMBL" id="LCTW02000216">
    <property type="protein sequence ID" value="KXX76323.1"/>
    <property type="molecule type" value="Genomic_DNA"/>
</dbReference>
<feature type="domain" description="PLD phosphodiesterase" evidence="7">
    <location>
        <begin position="204"/>
        <end position="231"/>
    </location>
</feature>
<organism evidence="8 9">
    <name type="scientific">Madurella mycetomatis</name>
    <dbReference type="NCBI Taxonomy" id="100816"/>
    <lineage>
        <taxon>Eukaryota</taxon>
        <taxon>Fungi</taxon>
        <taxon>Dikarya</taxon>
        <taxon>Ascomycota</taxon>
        <taxon>Pezizomycotina</taxon>
        <taxon>Sordariomycetes</taxon>
        <taxon>Sordariomycetidae</taxon>
        <taxon>Sordariales</taxon>
        <taxon>Sordariales incertae sedis</taxon>
        <taxon>Madurella</taxon>
    </lineage>
</organism>